<keyword evidence="2" id="KW-1185">Reference proteome</keyword>
<sequence>MSFNALSHVLIAQAVLDSGDLGATLDFGHKAITDVGEYGAEELATIGREKSSQDESSVLRINLGSNRLSTLPMAFALLSSLRYLNLRNNSFSSFPDVLTIMPSLEILEIGRNKIKRLPSQPGSLSNLRIFSFYKNKITRLPTYFARFNNLEVLRCDQNPFEWPPRSIIESSSADMSDYIRSIRRWIDENAGLSDRKLFIARRLTTISISLVPCSRSTITDGPAYDPFNKSSIRDDDDDGRTPHARSFSVSSEISTYNNGAMPPIPRHVPTTSVTSSSTSRHRPLHLTLPHSSSSSTSPSPNRSPSDSYLPTPDDSVSSTDEELYREISASLGHAHNTSSSEPERDSLRPSVLIKKSLPDLRPTTRLRTTEDFSRFPPLAESPVLGDFSTFVRRNNRSLDNVGGLPSPVSNRQDSADSDASFVIARPPRHFPREPSISASGSPIERPAPPMDVERNSYFRRFSTIQPSSLKKTIPEPLLQLVDAVRGILFAVSQIYQALQHYTVYAIDDRLASILLKVLDPASAYMTQLINALDRFDSMSRRTTPTPAVCRAVIESCRDNVVAFGKAVGVLGLQLKVLATSDDDRYTRQMLLVLYGASAEIANAWQSAIAPNMHAVEPLLRDLRPTIGSKKRTAPQTSLPSPDTGPLAPPKPPFAGGAPAARPIARSAPDSPSQRHIARRHAGSFSYKDVEIGRALPNVPGASTFQAGLALAAETPTPRAALRAGFFTPKALQAHSRQDSQSSMHTSSTSSGGGGGSGPSTPSRVAVMIPDTPTDLSTLVDKEAIDAMAKAVDAAPPIWKSIRRLLEEGEAGEARDALAEMLGRAEGVTEKLSEGIACLHAGMDVDRKDMRETAHVFVKIVVQITVTLKQHGAAHPLSPGLRNAIVKLTNATEEFVILLHVSSFSSPRPYTPLTPLTSGAAPFEDAPRLTPSLSRSRSALVPSPGGTSRLAPDAPRSALPSQGFKVPTPPQRRLLMGDAIAVP</sequence>
<evidence type="ECO:0000313" key="2">
    <source>
        <dbReference type="Proteomes" id="UP000814128"/>
    </source>
</evidence>
<evidence type="ECO:0000313" key="1">
    <source>
        <dbReference type="EMBL" id="KAI0035943.1"/>
    </source>
</evidence>
<gene>
    <name evidence="1" type="ORF">K488DRAFT_76282</name>
</gene>
<proteinExistence type="predicted"/>
<accession>A0ACB8QW75</accession>
<reference evidence="1" key="1">
    <citation type="submission" date="2021-02" db="EMBL/GenBank/DDBJ databases">
        <authorList>
            <consortium name="DOE Joint Genome Institute"/>
            <person name="Ahrendt S."/>
            <person name="Looney B.P."/>
            <person name="Miyauchi S."/>
            <person name="Morin E."/>
            <person name="Drula E."/>
            <person name="Courty P.E."/>
            <person name="Chicoki N."/>
            <person name="Fauchery L."/>
            <person name="Kohler A."/>
            <person name="Kuo A."/>
            <person name="Labutti K."/>
            <person name="Pangilinan J."/>
            <person name="Lipzen A."/>
            <person name="Riley R."/>
            <person name="Andreopoulos W."/>
            <person name="He G."/>
            <person name="Johnson J."/>
            <person name="Barry K.W."/>
            <person name="Grigoriev I.V."/>
            <person name="Nagy L."/>
            <person name="Hibbett D."/>
            <person name="Henrissat B."/>
            <person name="Matheny P.B."/>
            <person name="Labbe J."/>
            <person name="Martin F."/>
        </authorList>
    </citation>
    <scope>NUCLEOTIDE SEQUENCE</scope>
    <source>
        <strain evidence="1">EC-137</strain>
    </source>
</reference>
<name>A0ACB8QW75_9AGAM</name>
<comment type="caution">
    <text evidence="1">The sequence shown here is derived from an EMBL/GenBank/DDBJ whole genome shotgun (WGS) entry which is preliminary data.</text>
</comment>
<dbReference type="Proteomes" id="UP000814128">
    <property type="component" value="Unassembled WGS sequence"/>
</dbReference>
<dbReference type="EMBL" id="MU273477">
    <property type="protein sequence ID" value="KAI0035943.1"/>
    <property type="molecule type" value="Genomic_DNA"/>
</dbReference>
<organism evidence="1 2">
    <name type="scientific">Vararia minispora EC-137</name>
    <dbReference type="NCBI Taxonomy" id="1314806"/>
    <lineage>
        <taxon>Eukaryota</taxon>
        <taxon>Fungi</taxon>
        <taxon>Dikarya</taxon>
        <taxon>Basidiomycota</taxon>
        <taxon>Agaricomycotina</taxon>
        <taxon>Agaricomycetes</taxon>
        <taxon>Russulales</taxon>
        <taxon>Lachnocladiaceae</taxon>
        <taxon>Vararia</taxon>
    </lineage>
</organism>
<reference evidence="1" key="2">
    <citation type="journal article" date="2022" name="New Phytol.">
        <title>Evolutionary transition to the ectomycorrhizal habit in the genomes of a hyperdiverse lineage of mushroom-forming fungi.</title>
        <authorList>
            <person name="Looney B."/>
            <person name="Miyauchi S."/>
            <person name="Morin E."/>
            <person name="Drula E."/>
            <person name="Courty P.E."/>
            <person name="Kohler A."/>
            <person name="Kuo A."/>
            <person name="LaButti K."/>
            <person name="Pangilinan J."/>
            <person name="Lipzen A."/>
            <person name="Riley R."/>
            <person name="Andreopoulos W."/>
            <person name="He G."/>
            <person name="Johnson J."/>
            <person name="Nolan M."/>
            <person name="Tritt A."/>
            <person name="Barry K.W."/>
            <person name="Grigoriev I.V."/>
            <person name="Nagy L.G."/>
            <person name="Hibbett D."/>
            <person name="Henrissat B."/>
            <person name="Matheny P.B."/>
            <person name="Labbe J."/>
            <person name="Martin F.M."/>
        </authorList>
    </citation>
    <scope>NUCLEOTIDE SEQUENCE</scope>
    <source>
        <strain evidence="1">EC-137</strain>
    </source>
</reference>
<protein>
    <submittedName>
        <fullName evidence="1">RAM signaling pathway protein-domain-containing protein</fullName>
    </submittedName>
</protein>